<name>A0A193SBR4_9ZZZZ</name>
<keyword evidence="2" id="KW-0614">Plasmid</keyword>
<sequence>MLVKCYLFAERVKMKKDRTKSVLIRLTEEEKNEIQEMAEAEEMKVEPFVRKKIFSNDIKKLSNENDALKEEIKVLKQEIRTLKDENASDREMWSKLTSQMFEILEKMKKEREILLIETKEKKPFWKRIFGS</sequence>
<organism evidence="2">
    <name type="scientific">biofilter metagenome</name>
    <dbReference type="NCBI Taxonomy" id="1070537"/>
    <lineage>
        <taxon>unclassified sequences</taxon>
        <taxon>metagenomes</taxon>
        <taxon>ecological metagenomes</taxon>
    </lineage>
</organism>
<dbReference type="AlphaFoldDB" id="A0A193SBR4"/>
<gene>
    <name evidence="2" type="ORF">MCM2015_pMC5_4</name>
</gene>
<evidence type="ECO:0000256" key="1">
    <source>
        <dbReference type="SAM" id="Coils"/>
    </source>
</evidence>
<reference evidence="2" key="1">
    <citation type="journal article" date="2016" name="Sci. Rep.">
        <title>Genomics of high molecular weight plasmids isolated from an on-farm biopurification system.</title>
        <authorList>
            <person name="Martini M.C."/>
            <person name="Wibberg D."/>
            <person name="Lozano M."/>
            <person name="Torres Tejerizo G."/>
            <person name="Albicoro F.J."/>
            <person name="Jaenicke S."/>
            <person name="van Elsas J.D."/>
            <person name="Petroni A."/>
            <person name="Garcillan-Barcia M.P."/>
            <person name="de la Cruz F."/>
            <person name="Schluter A."/>
            <person name="Puhler A."/>
            <person name="Pistorio M."/>
            <person name="Lagares A."/>
            <person name="Del Papa M.F."/>
        </authorList>
    </citation>
    <scope>NUCLEOTIDE SEQUENCE</scope>
    <source>
        <plasmid evidence="2">pMC5</plasmid>
    </source>
</reference>
<accession>A0A193SBR4</accession>
<dbReference type="InterPro" id="IPR053842">
    <property type="entry name" value="NikA-like"/>
</dbReference>
<keyword evidence="1" id="KW-0175">Coiled coil</keyword>
<evidence type="ECO:0008006" key="3">
    <source>
        <dbReference type="Google" id="ProtNLM"/>
    </source>
</evidence>
<evidence type="ECO:0000313" key="2">
    <source>
        <dbReference type="EMBL" id="CVK35574.1"/>
    </source>
</evidence>
<dbReference type="EMBL" id="LT158605">
    <property type="protein sequence ID" value="CVK35574.1"/>
    <property type="molecule type" value="Genomic_DNA"/>
</dbReference>
<protein>
    <recommendedName>
        <fullName evidence="3">Mobilization protein</fullName>
    </recommendedName>
</protein>
<geneLocation type="plasmid" evidence="2">
    <name>pMC5</name>
</geneLocation>
<dbReference type="Pfam" id="PF21983">
    <property type="entry name" value="NikA-like"/>
    <property type="match status" value="1"/>
</dbReference>
<feature type="coiled-coil region" evidence="1">
    <location>
        <begin position="23"/>
        <end position="92"/>
    </location>
</feature>
<proteinExistence type="predicted"/>